<evidence type="ECO:0000256" key="1">
    <source>
        <dbReference type="ARBA" id="ARBA00000085"/>
    </source>
</evidence>
<keyword evidence="5" id="KW-0808">Transferase</keyword>
<keyword evidence="8" id="KW-1133">Transmembrane helix</keyword>
<dbReference type="PANTHER" id="PTHR45528">
    <property type="entry name" value="SENSOR HISTIDINE KINASE CPXA"/>
    <property type="match status" value="1"/>
</dbReference>
<dbReference type="CDD" id="cd18774">
    <property type="entry name" value="PDC2_HK_sensor"/>
    <property type="match status" value="1"/>
</dbReference>
<keyword evidence="6" id="KW-0418">Kinase</keyword>
<comment type="catalytic activity">
    <reaction evidence="1">
        <text>ATP + protein L-histidine = ADP + protein N-phospho-L-histidine.</text>
        <dbReference type="EC" id="2.7.13.3"/>
    </reaction>
</comment>
<evidence type="ECO:0000256" key="2">
    <source>
        <dbReference type="ARBA" id="ARBA00004141"/>
    </source>
</evidence>
<organism evidence="10 11">
    <name type="scientific">Clostridium perfringens</name>
    <dbReference type="NCBI Taxonomy" id="1502"/>
    <lineage>
        <taxon>Bacteria</taxon>
        <taxon>Bacillati</taxon>
        <taxon>Bacillota</taxon>
        <taxon>Clostridia</taxon>
        <taxon>Eubacteriales</taxon>
        <taxon>Clostridiaceae</taxon>
        <taxon>Clostridium</taxon>
    </lineage>
</organism>
<accession>A0AAW9J592</accession>
<dbReference type="SUPFAM" id="SSF158472">
    <property type="entry name" value="HAMP domain-like"/>
    <property type="match status" value="1"/>
</dbReference>
<dbReference type="SMART" id="SM00304">
    <property type="entry name" value="HAMP"/>
    <property type="match status" value="1"/>
</dbReference>
<evidence type="ECO:0000256" key="4">
    <source>
        <dbReference type="ARBA" id="ARBA00022553"/>
    </source>
</evidence>
<evidence type="ECO:0000313" key="10">
    <source>
        <dbReference type="EMBL" id="MDZ5034997.1"/>
    </source>
</evidence>
<dbReference type="EMBL" id="WNVG01001147">
    <property type="protein sequence ID" value="MDZ5034997.1"/>
    <property type="molecule type" value="Genomic_DNA"/>
</dbReference>
<dbReference type="Proteomes" id="UP001289066">
    <property type="component" value="Unassembled WGS sequence"/>
</dbReference>
<dbReference type="GO" id="GO:0000155">
    <property type="term" value="F:phosphorelay sensor kinase activity"/>
    <property type="evidence" value="ECO:0007669"/>
    <property type="project" value="TreeGrafter"/>
</dbReference>
<gene>
    <name evidence="10" type="ORF">GNF81_20125</name>
</gene>
<dbReference type="InterPro" id="IPR050398">
    <property type="entry name" value="HssS/ArlS-like"/>
</dbReference>
<evidence type="ECO:0000313" key="11">
    <source>
        <dbReference type="Proteomes" id="UP001289066"/>
    </source>
</evidence>
<keyword evidence="7 8" id="KW-0472">Membrane</keyword>
<feature type="non-terminal residue" evidence="10">
    <location>
        <position position="1"/>
    </location>
</feature>
<name>A0AAW9J592_CLOPF</name>
<comment type="caution">
    <text evidence="10">The sequence shown here is derived from an EMBL/GenBank/DDBJ whole genome shotgun (WGS) entry which is preliminary data.</text>
</comment>
<proteinExistence type="predicted"/>
<feature type="non-terminal residue" evidence="10">
    <location>
        <position position="147"/>
    </location>
</feature>
<reference evidence="10" key="1">
    <citation type="submission" date="2019-11" db="EMBL/GenBank/DDBJ databases">
        <title>Characterization of Clostridium perfringens isolates from swine manure treated agricultural soils.</title>
        <authorList>
            <person name="Wushke S.T."/>
        </authorList>
    </citation>
    <scope>NUCLEOTIDE SEQUENCE</scope>
    <source>
        <strain evidence="10">X15</strain>
    </source>
</reference>
<dbReference type="Pfam" id="PF00672">
    <property type="entry name" value="HAMP"/>
    <property type="match status" value="1"/>
</dbReference>
<keyword evidence="8" id="KW-0812">Transmembrane</keyword>
<evidence type="ECO:0000259" key="9">
    <source>
        <dbReference type="PROSITE" id="PS50885"/>
    </source>
</evidence>
<protein>
    <recommendedName>
        <fullName evidence="3">histidine kinase</fullName>
        <ecNumber evidence="3">2.7.13.3</ecNumber>
    </recommendedName>
</protein>
<evidence type="ECO:0000256" key="3">
    <source>
        <dbReference type="ARBA" id="ARBA00012438"/>
    </source>
</evidence>
<evidence type="ECO:0000256" key="5">
    <source>
        <dbReference type="ARBA" id="ARBA00022679"/>
    </source>
</evidence>
<comment type="subcellular location">
    <subcellularLocation>
        <location evidence="2">Membrane</location>
        <topology evidence="2">Multi-pass membrane protein</topology>
    </subcellularLocation>
</comment>
<dbReference type="CDD" id="cd06225">
    <property type="entry name" value="HAMP"/>
    <property type="match status" value="1"/>
</dbReference>
<dbReference type="PROSITE" id="PS50885">
    <property type="entry name" value="HAMP"/>
    <property type="match status" value="1"/>
</dbReference>
<dbReference type="GO" id="GO:0005886">
    <property type="term" value="C:plasma membrane"/>
    <property type="evidence" value="ECO:0007669"/>
    <property type="project" value="TreeGrafter"/>
</dbReference>
<sequence length="147" mass="16458">DDKNSTLASLGEKILSDKNGQGTFEDDYGVEKVYYKTIADTDWIISICIPENEVYSQVNSLMYKIGFIILISILIVVACIVLFTNYIGKNIKKVNSFAMKMANGDLTEQLEVNSSDEFGEMSNHLNKMTKNIHSIIEGVMENSENIS</sequence>
<keyword evidence="4" id="KW-0597">Phosphoprotein</keyword>
<evidence type="ECO:0000256" key="7">
    <source>
        <dbReference type="ARBA" id="ARBA00023136"/>
    </source>
</evidence>
<dbReference type="PANTHER" id="PTHR45528:SF10">
    <property type="entry name" value="METHYL-ACCEPTING CHEMOTAXIS PROTEIN"/>
    <property type="match status" value="1"/>
</dbReference>
<dbReference type="InterPro" id="IPR003660">
    <property type="entry name" value="HAMP_dom"/>
</dbReference>
<evidence type="ECO:0000256" key="6">
    <source>
        <dbReference type="ARBA" id="ARBA00022777"/>
    </source>
</evidence>
<feature type="domain" description="HAMP" evidence="9">
    <location>
        <begin position="85"/>
        <end position="137"/>
    </location>
</feature>
<feature type="transmembrane region" description="Helical" evidence="8">
    <location>
        <begin position="61"/>
        <end position="83"/>
    </location>
</feature>
<dbReference type="EC" id="2.7.13.3" evidence="3"/>
<evidence type="ECO:0000256" key="8">
    <source>
        <dbReference type="SAM" id="Phobius"/>
    </source>
</evidence>
<dbReference type="RefSeq" id="WP_322413353.1">
    <property type="nucleotide sequence ID" value="NZ_WNVG01001147.1"/>
</dbReference>
<dbReference type="Gene3D" id="6.10.340.10">
    <property type="match status" value="1"/>
</dbReference>
<dbReference type="Gene3D" id="3.30.450.20">
    <property type="entry name" value="PAS domain"/>
    <property type="match status" value="1"/>
</dbReference>
<dbReference type="AlphaFoldDB" id="A0AAW9J592"/>